<dbReference type="InterPro" id="IPR011989">
    <property type="entry name" value="ARM-like"/>
</dbReference>
<sequence length="752" mass="84835">MRLEYEVEDAIENLKQTESQKSVTISNVYSPYFSDSSSDRNISSDKNTYVIAIDESDDSEIFPLYGNQSVIDLKESQKTSNSKEIYNPSDGEYKSVSKSVQKYVFVAQESFTQTSKTIMELAKADANENYSCDNHETQTSLVSITENKTVKYKFEISNCKSNLNYNDEKYSRNTSSPYTKFMQNTLENVSSKLPESNYVKTNENISSGSDKYFVDDETVSNEERYENTSNFEDSIGTDLDEDSLMERKRQTSDCNSGSDTSEIPKSVENDIEELYSKLTEHFEHNTHPAENNESNVKQTGHLTPLTEESTVQKDSIANSTSNYINSTNDDKDVLFTNNAGIKVKLLPECEYKEEFKLPPIKRDHLYLKKLFLSDYSCNINVTTENDTAKEVRESLIDRWEIRNKDLASGEGCVDNTRNDFTNRTPRNNCFQLPPIAGEVHEKPSINTESYSTHRHDRSPTNHCHAPISIKTKIEELKVSSRSSRRGISPSESRSISPGTISPDDSKLCEIAERGCEALCVEMLKRLRSSSWLQVIDTLEDIPKVLEKHWNNITEQRIADLLRQVSSHVESPRTQVARSACNTLAVILKNTNYTKKPDFYEAITLLLSKTGSYSGPVRRAANVALDEIVCSVNFTHAITALCIHGTGHKSGLVRCAACRLLVVACALAGGGRALLRSRPPTAACARKHTLRSLAALLDDKNTETRKYAERLYAILRPLPNFEAYYLNDVDIELATKQMKKYDQLVLCGGKKKR</sequence>
<proteinExistence type="predicted"/>
<dbReference type="SUPFAM" id="SSF48371">
    <property type="entry name" value="ARM repeat"/>
    <property type="match status" value="1"/>
</dbReference>
<dbReference type="Gene3D" id="1.25.10.10">
    <property type="entry name" value="Leucine-rich Repeat Variant"/>
    <property type="match status" value="1"/>
</dbReference>
<feature type="compositionally biased region" description="Low complexity" evidence="1">
    <location>
        <begin position="479"/>
        <end position="498"/>
    </location>
</feature>
<feature type="region of interest" description="Disordered" evidence="1">
    <location>
        <begin position="477"/>
        <end position="500"/>
    </location>
</feature>
<dbReference type="InterPro" id="IPR016024">
    <property type="entry name" value="ARM-type_fold"/>
</dbReference>
<name>A0A6J2JAG0_BOMMA</name>
<dbReference type="KEGG" id="bman:114240038"/>
<feature type="compositionally biased region" description="Polar residues" evidence="1">
    <location>
        <begin position="252"/>
        <end position="263"/>
    </location>
</feature>
<dbReference type="AlphaFoldDB" id="A0A6J2JAG0"/>
<accession>A0A6J2JAG0</accession>
<dbReference type="RefSeq" id="XP_028026288.1">
    <property type="nucleotide sequence ID" value="XM_028170487.1"/>
</dbReference>
<dbReference type="Proteomes" id="UP000504629">
    <property type="component" value="Unplaced"/>
</dbReference>
<protein>
    <submittedName>
        <fullName evidence="3">Uncharacterized protein LOC114240038</fullName>
    </submittedName>
</protein>
<feature type="region of interest" description="Disordered" evidence="1">
    <location>
        <begin position="221"/>
        <end position="267"/>
    </location>
</feature>
<evidence type="ECO:0000256" key="1">
    <source>
        <dbReference type="SAM" id="MobiDB-lite"/>
    </source>
</evidence>
<evidence type="ECO:0000313" key="2">
    <source>
        <dbReference type="Proteomes" id="UP000504629"/>
    </source>
</evidence>
<dbReference type="OrthoDB" id="63891at2759"/>
<dbReference type="GeneID" id="114240038"/>
<evidence type="ECO:0000313" key="3">
    <source>
        <dbReference type="RefSeq" id="XP_028026288.1"/>
    </source>
</evidence>
<reference evidence="3" key="1">
    <citation type="submission" date="2025-08" db="UniProtKB">
        <authorList>
            <consortium name="RefSeq"/>
        </authorList>
    </citation>
    <scope>IDENTIFICATION</scope>
    <source>
        <tissue evidence="3">Silk gland</tissue>
    </source>
</reference>
<organism evidence="2 3">
    <name type="scientific">Bombyx mandarina</name>
    <name type="common">Wild silk moth</name>
    <name type="synonym">Wild silkworm</name>
    <dbReference type="NCBI Taxonomy" id="7092"/>
    <lineage>
        <taxon>Eukaryota</taxon>
        <taxon>Metazoa</taxon>
        <taxon>Ecdysozoa</taxon>
        <taxon>Arthropoda</taxon>
        <taxon>Hexapoda</taxon>
        <taxon>Insecta</taxon>
        <taxon>Pterygota</taxon>
        <taxon>Neoptera</taxon>
        <taxon>Endopterygota</taxon>
        <taxon>Lepidoptera</taxon>
        <taxon>Glossata</taxon>
        <taxon>Ditrysia</taxon>
        <taxon>Bombycoidea</taxon>
        <taxon>Bombycidae</taxon>
        <taxon>Bombycinae</taxon>
        <taxon>Bombyx</taxon>
    </lineage>
</organism>
<keyword evidence="2" id="KW-1185">Reference proteome</keyword>
<gene>
    <name evidence="3" type="primary">LOC114240038</name>
</gene>